<proteinExistence type="predicted"/>
<dbReference type="InterPro" id="IPR009499">
    <property type="entry name" value="AllG-like"/>
</dbReference>
<evidence type="ECO:0000313" key="1">
    <source>
        <dbReference type="EMBL" id="TMJ05315.1"/>
    </source>
</evidence>
<dbReference type="InterPro" id="IPR024033">
    <property type="entry name" value="OXTCase_su_AllG_h-dom"/>
</dbReference>
<dbReference type="Gene3D" id="3.90.1710.10">
    <property type="entry name" value="Enterococcus faecalis V583 domain"/>
    <property type="match status" value="1"/>
</dbReference>
<dbReference type="AlphaFoldDB" id="A0A537LBB1"/>
<dbReference type="Proteomes" id="UP000319353">
    <property type="component" value="Unassembled WGS sequence"/>
</dbReference>
<dbReference type="Gene3D" id="3.90.1700.10">
    <property type="entry name" value="v583 domain like"/>
    <property type="match status" value="1"/>
</dbReference>
<comment type="caution">
    <text evidence="1">The sequence shown here is derived from an EMBL/GenBank/DDBJ whole genome shotgun (WGS) entry which is preliminary data.</text>
</comment>
<reference evidence="1 2" key="1">
    <citation type="journal article" date="2019" name="Nat. Microbiol.">
        <title>Mediterranean grassland soil C-N compound turnover is dependent on rainfall and depth, and is mediated by genomically divergent microorganisms.</title>
        <authorList>
            <person name="Diamond S."/>
            <person name="Andeer P.F."/>
            <person name="Li Z."/>
            <person name="Crits-Christoph A."/>
            <person name="Burstein D."/>
            <person name="Anantharaman K."/>
            <person name="Lane K.R."/>
            <person name="Thomas B.C."/>
            <person name="Pan C."/>
            <person name="Northen T.R."/>
            <person name="Banfield J.F."/>
        </authorList>
    </citation>
    <scope>NUCLEOTIDE SEQUENCE [LARGE SCALE GENOMIC DNA]</scope>
    <source>
        <strain evidence="1">NP_4</strain>
    </source>
</reference>
<protein>
    <submittedName>
        <fullName evidence="1">DUF1116 domain-containing protein</fullName>
    </submittedName>
</protein>
<evidence type="ECO:0000313" key="2">
    <source>
        <dbReference type="Proteomes" id="UP000319353"/>
    </source>
</evidence>
<accession>A0A537LBB1</accession>
<gene>
    <name evidence="1" type="ORF">E6H01_03095</name>
</gene>
<dbReference type="Gene3D" id="1.10.10.660">
    <property type="entry name" value="conserved protein of unknown function from Enterococcus faecalis V583"/>
    <property type="match status" value="1"/>
</dbReference>
<dbReference type="Pfam" id="PF06545">
    <property type="entry name" value="AllG"/>
    <property type="match status" value="1"/>
</dbReference>
<dbReference type="EMBL" id="VBAL01000028">
    <property type="protein sequence ID" value="TMJ05315.1"/>
    <property type="molecule type" value="Genomic_DNA"/>
</dbReference>
<organism evidence="1 2">
    <name type="scientific">Candidatus Segetimicrobium genomatis</name>
    <dbReference type="NCBI Taxonomy" id="2569760"/>
    <lineage>
        <taxon>Bacteria</taxon>
        <taxon>Bacillati</taxon>
        <taxon>Candidatus Sysuimicrobiota</taxon>
        <taxon>Candidatus Sysuimicrobiia</taxon>
        <taxon>Candidatus Sysuimicrobiales</taxon>
        <taxon>Candidatus Segetimicrobiaceae</taxon>
        <taxon>Candidatus Segetimicrobium</taxon>
    </lineage>
</organism>
<sequence length="419" mass="43194">MARLTDRIAAANADALDRLARAAPVLSGVKDARTLVPALSGRTLLHAGPPIAPAAMCGPMRGAVLGAALVEGWADTADEAARLLDSGAITLLCTHDHGAVGPMAGIISPTMPLFEVHDATTGRVACCPINEGIGAVLRFGAYDTTVLERLRWIRETLGPAIDAALQKLGGLPLIPLMARALAMGDEMHQRNIAATALFVRALAPHVVEAALPAATAAAVLRFLADNDQFFLNVAMAACKCVADGLRDIPYCTVVTAMSRNGVEFGLRVSGLGAAWFTAPAPVPDGLYFPGYGAADANPDMGDSAIVETVGLGGMAMAAAPAVAGFVGLRSAQDALVTTTRMSEITVGPNPHFKIPALDFAGTPTGIDIRRVVELETEPVINTGIAHRRAGVGQIGAGVARAPLACFQQALAAFAERYAT</sequence>
<name>A0A537LBB1_9BACT</name>